<feature type="region of interest" description="Disordered" evidence="1">
    <location>
        <begin position="95"/>
        <end position="115"/>
    </location>
</feature>
<accession>A0A4P9Y117</accession>
<evidence type="ECO:0000256" key="1">
    <source>
        <dbReference type="SAM" id="MobiDB-lite"/>
    </source>
</evidence>
<proteinExistence type="predicted"/>
<reference evidence="3" key="1">
    <citation type="journal article" date="2018" name="Nat. Microbiol.">
        <title>Leveraging single-cell genomics to expand the fungal tree of life.</title>
        <authorList>
            <person name="Ahrendt S.R."/>
            <person name="Quandt C.A."/>
            <person name="Ciobanu D."/>
            <person name="Clum A."/>
            <person name="Salamov A."/>
            <person name="Andreopoulos B."/>
            <person name="Cheng J.F."/>
            <person name="Woyke T."/>
            <person name="Pelin A."/>
            <person name="Henrissat B."/>
            <person name="Reynolds N.K."/>
            <person name="Benny G.L."/>
            <person name="Smith M.E."/>
            <person name="James T.Y."/>
            <person name="Grigoriev I.V."/>
        </authorList>
    </citation>
    <scope>NUCLEOTIDE SEQUENCE [LARGE SCALE GENOMIC DNA]</scope>
</reference>
<sequence>MDAEKSWAGAQRELTALRRRSMAKHDATAYLRSQLAAADETVRLREREAEEAEVRVQTLLAHLEGTSPDSHKVRDLSDRLSYLTVENQRLKQTISQSGDGTVPEGMEHMGSSSSHDGLDYMCSTSLLVGGDGYYTRNVIEEEGENGDERLEGMKRVGGSREGIRRVCIRMLLGHNVELHMK</sequence>
<dbReference type="EMBL" id="KZ988330">
    <property type="protein sequence ID" value="RKP12443.1"/>
    <property type="molecule type" value="Genomic_DNA"/>
</dbReference>
<organism evidence="2 3">
    <name type="scientific">Piptocephalis cylindrospora</name>
    <dbReference type="NCBI Taxonomy" id="1907219"/>
    <lineage>
        <taxon>Eukaryota</taxon>
        <taxon>Fungi</taxon>
        <taxon>Fungi incertae sedis</taxon>
        <taxon>Zoopagomycota</taxon>
        <taxon>Zoopagomycotina</taxon>
        <taxon>Zoopagomycetes</taxon>
        <taxon>Zoopagales</taxon>
        <taxon>Piptocephalidaceae</taxon>
        <taxon>Piptocephalis</taxon>
    </lineage>
</organism>
<protein>
    <submittedName>
        <fullName evidence="2">Uncharacterized protein</fullName>
    </submittedName>
</protein>
<keyword evidence="3" id="KW-1185">Reference proteome</keyword>
<dbReference type="AlphaFoldDB" id="A0A4P9Y117"/>
<evidence type="ECO:0000313" key="3">
    <source>
        <dbReference type="Proteomes" id="UP000267251"/>
    </source>
</evidence>
<gene>
    <name evidence="2" type="ORF">BJ684DRAFT_17068</name>
</gene>
<evidence type="ECO:0000313" key="2">
    <source>
        <dbReference type="EMBL" id="RKP12443.1"/>
    </source>
</evidence>
<dbReference type="Proteomes" id="UP000267251">
    <property type="component" value="Unassembled WGS sequence"/>
</dbReference>
<name>A0A4P9Y117_9FUNG</name>